<sequence length="360" mass="41535">MPSYKKSHFGANRTWKLETTKSDMKGNFYSVLCNSSADMEVLHSNPDSRFEHSCHNLDNKSVNGDPFSQCHALAENMAYKHPTSHRHGRPLRLSIHAHDARHLFLRIKEYLPHWGDLAGDTVMDIGLGPERNCCALLVILYPKVGRVVSIDKYSLNVEKARLLAPHPKVEYEVANIWDRLDLEPWNGTIDKLVSVNCFNGVYDQLLAFENAWRLLKPGGEGAFIFNLRSGFFDWFLDLAQNPKWTHYYDGKSQFIPPSHLHNYSHEYYQCLLESAGFEVLFCEEKEFSHSYTSDEAIKDAAAKACIFNMEIPHHLLTDFKEDAFEVFLRHNSRDREGRPSLQYLSCTVLVRKPNKELKQL</sequence>
<dbReference type="Gene3D" id="3.40.50.150">
    <property type="entry name" value="Vaccinia Virus protein VP39"/>
    <property type="match status" value="1"/>
</dbReference>
<dbReference type="AlphaFoldDB" id="A0AAV6U2Y5"/>
<reference evidence="2 3" key="1">
    <citation type="journal article" date="2022" name="Nat. Ecol. Evol.">
        <title>A masculinizing supergene underlies an exaggerated male reproductive morph in a spider.</title>
        <authorList>
            <person name="Hendrickx F."/>
            <person name="De Corte Z."/>
            <person name="Sonet G."/>
            <person name="Van Belleghem S.M."/>
            <person name="Kostlbacher S."/>
            <person name="Vangestel C."/>
        </authorList>
    </citation>
    <scope>NUCLEOTIDE SEQUENCE [LARGE SCALE GENOMIC DNA]</scope>
    <source>
        <strain evidence="2">W744_W776</strain>
    </source>
</reference>
<dbReference type="GO" id="GO:0008757">
    <property type="term" value="F:S-adenosylmethionine-dependent methyltransferase activity"/>
    <property type="evidence" value="ECO:0007669"/>
    <property type="project" value="InterPro"/>
</dbReference>
<accession>A0AAV6U2Y5</accession>
<feature type="domain" description="Methyltransferase type 11" evidence="1">
    <location>
        <begin position="124"/>
        <end position="220"/>
    </location>
</feature>
<evidence type="ECO:0000259" key="1">
    <source>
        <dbReference type="Pfam" id="PF08241"/>
    </source>
</evidence>
<dbReference type="InterPro" id="IPR029063">
    <property type="entry name" value="SAM-dependent_MTases_sf"/>
</dbReference>
<dbReference type="SUPFAM" id="SSF53335">
    <property type="entry name" value="S-adenosyl-L-methionine-dependent methyltransferases"/>
    <property type="match status" value="1"/>
</dbReference>
<dbReference type="EMBL" id="JAFNEN010000702">
    <property type="protein sequence ID" value="KAG8178333.1"/>
    <property type="molecule type" value="Genomic_DNA"/>
</dbReference>
<name>A0AAV6U2Y5_9ARAC</name>
<gene>
    <name evidence="2" type="ORF">JTE90_029287</name>
</gene>
<protein>
    <recommendedName>
        <fullName evidence="1">Methyltransferase type 11 domain-containing protein</fullName>
    </recommendedName>
</protein>
<evidence type="ECO:0000313" key="2">
    <source>
        <dbReference type="EMBL" id="KAG8178333.1"/>
    </source>
</evidence>
<dbReference type="Pfam" id="PF08241">
    <property type="entry name" value="Methyltransf_11"/>
    <property type="match status" value="1"/>
</dbReference>
<dbReference type="Proteomes" id="UP000827092">
    <property type="component" value="Unassembled WGS sequence"/>
</dbReference>
<keyword evidence="3" id="KW-1185">Reference proteome</keyword>
<proteinExistence type="predicted"/>
<evidence type="ECO:0000313" key="3">
    <source>
        <dbReference type="Proteomes" id="UP000827092"/>
    </source>
</evidence>
<dbReference type="CDD" id="cd02440">
    <property type="entry name" value="AdoMet_MTases"/>
    <property type="match status" value="1"/>
</dbReference>
<dbReference type="InterPro" id="IPR013216">
    <property type="entry name" value="Methyltransf_11"/>
</dbReference>
<comment type="caution">
    <text evidence="2">The sequence shown here is derived from an EMBL/GenBank/DDBJ whole genome shotgun (WGS) entry which is preliminary data.</text>
</comment>
<organism evidence="2 3">
    <name type="scientific">Oedothorax gibbosus</name>
    <dbReference type="NCBI Taxonomy" id="931172"/>
    <lineage>
        <taxon>Eukaryota</taxon>
        <taxon>Metazoa</taxon>
        <taxon>Ecdysozoa</taxon>
        <taxon>Arthropoda</taxon>
        <taxon>Chelicerata</taxon>
        <taxon>Arachnida</taxon>
        <taxon>Araneae</taxon>
        <taxon>Araneomorphae</taxon>
        <taxon>Entelegynae</taxon>
        <taxon>Araneoidea</taxon>
        <taxon>Linyphiidae</taxon>
        <taxon>Erigoninae</taxon>
        <taxon>Oedothorax</taxon>
    </lineage>
</organism>